<evidence type="ECO:0000256" key="1">
    <source>
        <dbReference type="SAM" id="MobiDB-lite"/>
    </source>
</evidence>
<keyword evidence="2" id="KW-1133">Transmembrane helix</keyword>
<keyword evidence="2" id="KW-0472">Membrane</keyword>
<accession>A0AAN7YFB9</accession>
<gene>
    <name evidence="3" type="ORF">LTR05_001595</name>
</gene>
<evidence type="ECO:0000313" key="3">
    <source>
        <dbReference type="EMBL" id="KAK5091412.1"/>
    </source>
</evidence>
<keyword evidence="2" id="KW-0812">Transmembrane</keyword>
<feature type="transmembrane region" description="Helical" evidence="2">
    <location>
        <begin position="178"/>
        <end position="197"/>
    </location>
</feature>
<feature type="region of interest" description="Disordered" evidence="1">
    <location>
        <begin position="1"/>
        <end position="25"/>
    </location>
</feature>
<proteinExistence type="predicted"/>
<sequence length="215" mass="23578">MDELDETSSRVGTGNSKDNYVSRDAGRRQIVKSGTGVVSEHGHELQKIKPMTKHAGKSVTTFFTGLFQTIIAISTLGTSVTFSFILSANTDLSNPAAYYSQAQVQTFLAITFASLGSTLLTFFRAHWERDWDGQHGKHSQFEVQAYAVLISGLVGGLVVAAFIFLCLVVVAYSPVVGWIALSFTGWFGLVIAISVLWQVPWPWRDNVPDTRTKTP</sequence>
<dbReference type="Proteomes" id="UP001309876">
    <property type="component" value="Unassembled WGS sequence"/>
</dbReference>
<keyword evidence="4" id="KW-1185">Reference proteome</keyword>
<feature type="compositionally biased region" description="Polar residues" evidence="1">
    <location>
        <begin position="9"/>
        <end position="19"/>
    </location>
</feature>
<dbReference type="EMBL" id="JAVRRJ010000001">
    <property type="protein sequence ID" value="KAK5091412.1"/>
    <property type="molecule type" value="Genomic_DNA"/>
</dbReference>
<feature type="transmembrane region" description="Helical" evidence="2">
    <location>
        <begin position="59"/>
        <end position="86"/>
    </location>
</feature>
<feature type="transmembrane region" description="Helical" evidence="2">
    <location>
        <begin position="106"/>
        <end position="125"/>
    </location>
</feature>
<organism evidence="3 4">
    <name type="scientific">Lithohypha guttulata</name>
    <dbReference type="NCBI Taxonomy" id="1690604"/>
    <lineage>
        <taxon>Eukaryota</taxon>
        <taxon>Fungi</taxon>
        <taxon>Dikarya</taxon>
        <taxon>Ascomycota</taxon>
        <taxon>Pezizomycotina</taxon>
        <taxon>Eurotiomycetes</taxon>
        <taxon>Chaetothyriomycetidae</taxon>
        <taxon>Chaetothyriales</taxon>
        <taxon>Trichomeriaceae</taxon>
        <taxon>Lithohypha</taxon>
    </lineage>
</organism>
<protein>
    <submittedName>
        <fullName evidence="3">Uncharacterized protein</fullName>
    </submittedName>
</protein>
<reference evidence="3 4" key="1">
    <citation type="submission" date="2023-08" db="EMBL/GenBank/DDBJ databases">
        <title>Black Yeasts Isolated from many extreme environments.</title>
        <authorList>
            <person name="Coleine C."/>
            <person name="Stajich J.E."/>
            <person name="Selbmann L."/>
        </authorList>
    </citation>
    <scope>NUCLEOTIDE SEQUENCE [LARGE SCALE GENOMIC DNA]</scope>
    <source>
        <strain evidence="3 4">CCFEE 5910</strain>
    </source>
</reference>
<dbReference type="AlphaFoldDB" id="A0AAN7YFB9"/>
<comment type="caution">
    <text evidence="3">The sequence shown here is derived from an EMBL/GenBank/DDBJ whole genome shotgun (WGS) entry which is preliminary data.</text>
</comment>
<evidence type="ECO:0000256" key="2">
    <source>
        <dbReference type="SAM" id="Phobius"/>
    </source>
</evidence>
<evidence type="ECO:0000313" key="4">
    <source>
        <dbReference type="Proteomes" id="UP001309876"/>
    </source>
</evidence>
<name>A0AAN7YFB9_9EURO</name>
<feature type="transmembrane region" description="Helical" evidence="2">
    <location>
        <begin position="146"/>
        <end position="172"/>
    </location>
</feature>